<name>A0A7S3N4R1_9SPIT</name>
<keyword evidence="1" id="KW-1133">Transmembrane helix</keyword>
<organism evidence="2">
    <name type="scientific">Euplotes harpa</name>
    <dbReference type="NCBI Taxonomy" id="151035"/>
    <lineage>
        <taxon>Eukaryota</taxon>
        <taxon>Sar</taxon>
        <taxon>Alveolata</taxon>
        <taxon>Ciliophora</taxon>
        <taxon>Intramacronucleata</taxon>
        <taxon>Spirotrichea</taxon>
        <taxon>Hypotrichia</taxon>
        <taxon>Euplotida</taxon>
        <taxon>Euplotidae</taxon>
        <taxon>Euplotes</taxon>
    </lineage>
</organism>
<protein>
    <submittedName>
        <fullName evidence="2">Uncharacterized protein</fullName>
    </submittedName>
</protein>
<evidence type="ECO:0000313" key="2">
    <source>
        <dbReference type="EMBL" id="CAE0346472.1"/>
    </source>
</evidence>
<dbReference type="EMBL" id="HBII01012694">
    <property type="protein sequence ID" value="CAE0346472.1"/>
    <property type="molecule type" value="Transcribed_RNA"/>
</dbReference>
<keyword evidence="1" id="KW-0812">Transmembrane</keyword>
<evidence type="ECO:0000256" key="1">
    <source>
        <dbReference type="SAM" id="Phobius"/>
    </source>
</evidence>
<reference evidence="2" key="1">
    <citation type="submission" date="2021-01" db="EMBL/GenBank/DDBJ databases">
        <authorList>
            <person name="Corre E."/>
            <person name="Pelletier E."/>
            <person name="Niang G."/>
            <person name="Scheremetjew M."/>
            <person name="Finn R."/>
            <person name="Kale V."/>
            <person name="Holt S."/>
            <person name="Cochrane G."/>
            <person name="Meng A."/>
            <person name="Brown T."/>
            <person name="Cohen L."/>
        </authorList>
    </citation>
    <scope>NUCLEOTIDE SEQUENCE</scope>
    <source>
        <strain evidence="2">FSP1.4</strain>
    </source>
</reference>
<sequence>MEYSILIFFFWVGLVVNMIISTPLIVVVVIFLKLSYISSKSKSALDAFVRLIDICITPFCIPALAVIIYAGAILSETKLLFAKNLIQVSGIYREQNDYINSAMDGSIPKNDSKNLEDFEHQHRYLEFKKYINPLDSRALLYDPTNRMISEVIAVVLISTMKIVKREFILKLKDGILDDSDPLFVPTEYVINELYANLFLNKVLRSLVYGQEFKRDIDVESPRFKYLVSALADKTLKGLDMENDSDYVCDRLIEDTGTNLFCLAACLKNHEDRVRFWTEKLQNLYSKSNSQWLLNQFHYCKLFLFNNSFEDEVNSVPTEMWTFNEGMTLVHRRHTKVKVPKEELLQKFSEDWDVDKMIEELQQHKDSSEKVKLVDITSLIGPIVGLEGKLRDIVVYETDNGKSQLPRYARKDIVKMNKISVERFISCHVKSSYTACASYAKKQE</sequence>
<keyword evidence="1" id="KW-0472">Membrane</keyword>
<dbReference type="AlphaFoldDB" id="A0A7S3N4R1"/>
<proteinExistence type="predicted"/>
<feature type="transmembrane region" description="Helical" evidence="1">
    <location>
        <begin position="6"/>
        <end position="31"/>
    </location>
</feature>
<gene>
    <name evidence="2" type="ORF">EHAR0213_LOCUS5382</name>
</gene>
<feature type="transmembrane region" description="Helical" evidence="1">
    <location>
        <begin position="51"/>
        <end position="74"/>
    </location>
</feature>
<accession>A0A7S3N4R1</accession>